<dbReference type="Pfam" id="PF03703">
    <property type="entry name" value="bPH_2"/>
    <property type="match status" value="1"/>
</dbReference>
<accession>A0A0P0FJB8</accession>
<dbReference type="EMBL" id="CZBI01000003">
    <property type="protein sequence ID" value="CUP99526.1"/>
    <property type="molecule type" value="Genomic_DNA"/>
</dbReference>
<dbReference type="InterPro" id="IPR005182">
    <property type="entry name" value="YdbS-like_PH"/>
</dbReference>
<protein>
    <submittedName>
        <fullName evidence="1">Putative integral membrane protein</fullName>
    </submittedName>
</protein>
<dbReference type="AlphaFoldDB" id="A0A0P0FJB8"/>
<dbReference type="PATRIC" id="fig|818.23.peg.4158"/>
<reference evidence="1 2" key="1">
    <citation type="submission" date="2015-09" db="EMBL/GenBank/DDBJ databases">
        <authorList>
            <consortium name="Pathogen Informatics"/>
        </authorList>
    </citation>
    <scope>NUCLEOTIDE SEQUENCE [LARGE SCALE GENOMIC DNA]</scope>
    <source>
        <strain evidence="1 2">2789STDY5834945</strain>
    </source>
</reference>
<sequence>MMTDAPTGHFQSIVLQPHAGQFVIDELPAIVLCCAAWVYGGMEGLPLTALAVSVAALLALVLLYRFIYLRRTRYHIGSEQLISRHGVLSRKTDYMEQYRIVDFVEHQNLMQQLCGLKTVRIFSMDRNTPRLDLVGIRHNFDVVTLIRERVEYNKRKKGIYEITNH</sequence>
<gene>
    <name evidence="1" type="ORF">ERS852557_02393</name>
</gene>
<dbReference type="RefSeq" id="WP_004301300.1">
    <property type="nucleotide sequence ID" value="NZ_CAXKYD010000008.1"/>
</dbReference>
<dbReference type="PANTHER" id="PTHR37938">
    <property type="entry name" value="BLL0215 PROTEIN"/>
    <property type="match status" value="1"/>
</dbReference>
<evidence type="ECO:0000313" key="1">
    <source>
        <dbReference type="EMBL" id="CUP99526.1"/>
    </source>
</evidence>
<evidence type="ECO:0000313" key="2">
    <source>
        <dbReference type="Proteomes" id="UP000095541"/>
    </source>
</evidence>
<dbReference type="GeneID" id="29452485"/>
<organism evidence="1 2">
    <name type="scientific">Bacteroides thetaiotaomicron</name>
    <dbReference type="NCBI Taxonomy" id="818"/>
    <lineage>
        <taxon>Bacteria</taxon>
        <taxon>Pseudomonadati</taxon>
        <taxon>Bacteroidota</taxon>
        <taxon>Bacteroidia</taxon>
        <taxon>Bacteroidales</taxon>
        <taxon>Bacteroidaceae</taxon>
        <taxon>Bacteroides</taxon>
    </lineage>
</organism>
<proteinExistence type="predicted"/>
<name>A0A0P0FJB8_BACT4</name>
<dbReference type="Proteomes" id="UP000095541">
    <property type="component" value="Unassembled WGS sequence"/>
</dbReference>
<dbReference type="KEGG" id="btho:Btheta7330_04039"/>
<dbReference type="PANTHER" id="PTHR37938:SF1">
    <property type="entry name" value="BLL0215 PROTEIN"/>
    <property type="match status" value="1"/>
</dbReference>